<proteinExistence type="predicted"/>
<dbReference type="SUPFAM" id="SSF110296">
    <property type="entry name" value="Oligoxyloglucan reducing end-specific cellobiohydrolase"/>
    <property type="match status" value="1"/>
</dbReference>
<comment type="caution">
    <text evidence="1">The sequence shown here is derived from an EMBL/GenBank/DDBJ whole genome shotgun (WGS) entry which is preliminary data.</text>
</comment>
<dbReference type="AlphaFoldDB" id="A0A956ND06"/>
<dbReference type="InterPro" id="IPR015943">
    <property type="entry name" value="WD40/YVTN_repeat-like_dom_sf"/>
</dbReference>
<accession>A0A956ND06</accession>
<reference evidence="1" key="1">
    <citation type="submission" date="2020-04" db="EMBL/GenBank/DDBJ databases">
        <authorList>
            <person name="Zhang T."/>
        </authorList>
    </citation>
    <scope>NUCLEOTIDE SEQUENCE</scope>
    <source>
        <strain evidence="1">HKST-UBA02</strain>
    </source>
</reference>
<organism evidence="1 2">
    <name type="scientific">Eiseniibacteriota bacterium</name>
    <dbReference type="NCBI Taxonomy" id="2212470"/>
    <lineage>
        <taxon>Bacteria</taxon>
        <taxon>Candidatus Eiseniibacteriota</taxon>
    </lineage>
</organism>
<evidence type="ECO:0000313" key="2">
    <source>
        <dbReference type="Proteomes" id="UP000739538"/>
    </source>
</evidence>
<reference evidence="1" key="2">
    <citation type="journal article" date="2021" name="Microbiome">
        <title>Successional dynamics and alternative stable states in a saline activated sludge microbial community over 9 years.</title>
        <authorList>
            <person name="Wang Y."/>
            <person name="Ye J."/>
            <person name="Ju F."/>
            <person name="Liu L."/>
            <person name="Boyd J.A."/>
            <person name="Deng Y."/>
            <person name="Parks D.H."/>
            <person name="Jiang X."/>
            <person name="Yin X."/>
            <person name="Woodcroft B.J."/>
            <person name="Tyson G.W."/>
            <person name="Hugenholtz P."/>
            <person name="Polz M.F."/>
            <person name="Zhang T."/>
        </authorList>
    </citation>
    <scope>NUCLEOTIDE SEQUENCE</scope>
    <source>
        <strain evidence="1">HKST-UBA02</strain>
    </source>
</reference>
<dbReference type="SUPFAM" id="SSF63829">
    <property type="entry name" value="Calcium-dependent phosphotriesterase"/>
    <property type="match status" value="1"/>
</dbReference>
<dbReference type="Proteomes" id="UP000739538">
    <property type="component" value="Unassembled WGS sequence"/>
</dbReference>
<dbReference type="InterPro" id="IPR011110">
    <property type="entry name" value="Reg_prop"/>
</dbReference>
<gene>
    <name evidence="1" type="ORF">KDA27_12865</name>
</gene>
<sequence length="754" mass="80395">MSLVRTLRMIPSLSIATLTLFLLFFAPIRAFAQSDGLWRTYLYGNDVRDVVASGDDVYAATTGGLVRWTSDDYEQWNREPLGLLSDSLRTAVVDGGGNVWLGTERVGISIFTPDTRSFAPYTSLLEPIPGDRIRRLHIQTDDEGQEVLLVAAEQGYSSFVDGDLRSSCLEGVDICDLPSFDILDLALVGDELWIATADGLVVQHPDGSWTAVATPFDILVLATYEDALLAAGGGRVIRRTGDEWVEVGLGLPSAIVVNDFLPGEGSVLLAASGSQGGVFRWSDASGWARLGTDVFPATSVTVTESGLVVAGASDVGERLDGIWEWDGASWRQRKVPGPALRAFYRSLRMSQDGVLWFSTAERSRAPLVGSFDGASWVLRNGGQNGALGAWTFNTEQVGDEVFLAHCCCGEGDLNCMLESFVGDEYRTLEDVREIWTLDVDEQGFLWGATNHGDETRSKGVYRVDPTSRTFQLFGAADVGFPSNQITAIRVANGVAWVGTFDAGLVRWSFGSDGIPQGIGGDDVVTIYKSTGTLDRIASDSVRQIEIASDGRAWIGTTAGISIYESNGTFTNLGASSGLPNAEITALAVDQSGGAWVGTRDSGLTRLTPGASGVGYEYTTYRAPLLPNPNIEALALSLDERTVWCGTTRGLASFTPLRTVDAGSAEKAAPFPNPFVLGCTDGLRLSGGGGLLSGVVVDLDGRILSRFENVTPDDVIWDVTDGGEPAAPGLYIVRVQGPRDLESVGVAVLDGACSR</sequence>
<protein>
    <recommendedName>
        <fullName evidence="3">Two component regulator three Y domain-containing protein</fullName>
    </recommendedName>
</protein>
<dbReference type="EMBL" id="JAGQHS010000063">
    <property type="protein sequence ID" value="MCA9756688.1"/>
    <property type="molecule type" value="Genomic_DNA"/>
</dbReference>
<dbReference type="Gene3D" id="2.130.10.10">
    <property type="entry name" value="YVTN repeat-like/Quinoprotein amine dehydrogenase"/>
    <property type="match status" value="2"/>
</dbReference>
<evidence type="ECO:0008006" key="3">
    <source>
        <dbReference type="Google" id="ProtNLM"/>
    </source>
</evidence>
<name>A0A956ND06_UNCEI</name>
<evidence type="ECO:0000313" key="1">
    <source>
        <dbReference type="EMBL" id="MCA9756688.1"/>
    </source>
</evidence>
<dbReference type="Pfam" id="PF07494">
    <property type="entry name" value="Reg_prop"/>
    <property type="match status" value="1"/>
</dbReference>